<proteinExistence type="predicted"/>
<reference evidence="1" key="1">
    <citation type="journal article" date="2009" name="Nature">
        <title>The Sorghum bicolor genome and the diversification of grasses.</title>
        <authorList>
            <person name="Paterson A.H."/>
            <person name="Bowers J.E."/>
            <person name="Bruggmann R."/>
            <person name="Dubchak I."/>
            <person name="Grimwood J."/>
            <person name="Gundlach H."/>
            <person name="Haberer G."/>
            <person name="Hellsten U."/>
            <person name="Mitros T."/>
            <person name="Poliakov A."/>
            <person name="Schmutz J."/>
            <person name="Spannagl M."/>
            <person name="Tang H."/>
            <person name="Wang X."/>
            <person name="Wicker T."/>
            <person name="Bharti A.K."/>
            <person name="Chapman J."/>
            <person name="Feltus F.A."/>
            <person name="Gowik U."/>
            <person name="Grigoriev I.V."/>
            <person name="Lyons E."/>
            <person name="Maher C.A."/>
            <person name="Martis M."/>
            <person name="Narechania A."/>
            <person name="Otillar R.P."/>
            <person name="Penning B.W."/>
            <person name="Salamov A.A."/>
            <person name="Wang Y."/>
            <person name="Zhang L."/>
            <person name="Carpita N.C."/>
            <person name="Freeling M."/>
            <person name="Gingle A.R."/>
            <person name="Hash C.T."/>
            <person name="Keller B."/>
            <person name="Klein P."/>
            <person name="Kresovich S."/>
            <person name="McCann M.C."/>
            <person name="Ming R."/>
            <person name="Peterson D.G."/>
            <person name="Mehboob-ur-Rahman"/>
            <person name="Ware D."/>
            <person name="Westhoff P."/>
            <person name="Mayer K.F."/>
            <person name="Messing J."/>
            <person name="Rokhsar D.S."/>
        </authorList>
    </citation>
    <scope>NUCLEOTIDE SEQUENCE [LARGE SCALE GENOMIC DNA]</scope>
</reference>
<name>C6JRN4_SORBI</name>
<dbReference type="EMBL" id="GL002605">
    <property type="protein sequence ID" value="EES20160.1"/>
    <property type="molecule type" value="Genomic_DNA"/>
</dbReference>
<dbReference type="AlphaFoldDB" id="C6JRN4"/>
<accession>C6JRN4</accession>
<organism evidence="1">
    <name type="scientific">Sorghum bicolor</name>
    <name type="common">Sorghum</name>
    <name type="synonym">Sorghum vulgare</name>
    <dbReference type="NCBI Taxonomy" id="4558"/>
    <lineage>
        <taxon>Eukaryota</taxon>
        <taxon>Viridiplantae</taxon>
        <taxon>Streptophyta</taxon>
        <taxon>Embryophyta</taxon>
        <taxon>Tracheophyta</taxon>
        <taxon>Spermatophyta</taxon>
        <taxon>Magnoliopsida</taxon>
        <taxon>Liliopsida</taxon>
        <taxon>Poales</taxon>
        <taxon>Poaceae</taxon>
        <taxon>PACMAD clade</taxon>
        <taxon>Panicoideae</taxon>
        <taxon>Andropogonodae</taxon>
        <taxon>Andropogoneae</taxon>
        <taxon>Sorghinae</taxon>
        <taxon>Sorghum</taxon>
    </lineage>
</organism>
<sequence length="52" mass="5601">LLYLNKVSASVSIAPLAVLKLVFGEAFTPDAVRSSSKSRYACHCSWEVSDSP</sequence>
<feature type="non-terminal residue" evidence="1">
    <location>
        <position position="1"/>
    </location>
</feature>
<protein>
    <submittedName>
        <fullName evidence="1">Uncharacterized protein</fullName>
    </submittedName>
</protein>
<evidence type="ECO:0000313" key="1">
    <source>
        <dbReference type="EMBL" id="EES20160.1"/>
    </source>
</evidence>
<gene>
    <name evidence="1" type="primary">Sb0011s007580</name>
    <name evidence="1" type="ORF">SORBIDRAFT_0011s007580</name>
</gene>
<dbReference type="HOGENOM" id="CLU_3091138_0_0_1"/>